<protein>
    <submittedName>
        <fullName evidence="2">Uncharacterized protein</fullName>
    </submittedName>
</protein>
<reference evidence="2 3" key="1">
    <citation type="submission" date="2020-04" db="EMBL/GenBank/DDBJ databases">
        <title>Perkinsus chesapeaki whole genome sequence.</title>
        <authorList>
            <person name="Bogema D.R."/>
        </authorList>
    </citation>
    <scope>NUCLEOTIDE SEQUENCE [LARGE SCALE GENOMIC DNA]</scope>
    <source>
        <strain evidence="2">ATCC PRA-425</strain>
    </source>
</reference>
<evidence type="ECO:0000256" key="1">
    <source>
        <dbReference type="SAM" id="MobiDB-lite"/>
    </source>
</evidence>
<comment type="caution">
    <text evidence="2">The sequence shown here is derived from an EMBL/GenBank/DDBJ whole genome shotgun (WGS) entry which is preliminary data.</text>
</comment>
<accession>A0A7J6MTE4</accession>
<evidence type="ECO:0000313" key="3">
    <source>
        <dbReference type="Proteomes" id="UP000591131"/>
    </source>
</evidence>
<keyword evidence="3" id="KW-1185">Reference proteome</keyword>
<proteinExistence type="predicted"/>
<dbReference type="EMBL" id="JAAPAO010000060">
    <property type="protein sequence ID" value="KAF4674607.1"/>
    <property type="molecule type" value="Genomic_DNA"/>
</dbReference>
<name>A0A7J6MTE4_PERCH</name>
<dbReference type="OrthoDB" id="10517028at2759"/>
<feature type="compositionally biased region" description="Basic and acidic residues" evidence="1">
    <location>
        <begin position="106"/>
        <end position="138"/>
    </location>
</feature>
<sequence length="176" mass="19949">MLCSHFTHFIVASSFETDEGIVYENHPRTASADVVYDYDPPRNEAQAVCQGRARRFELQKDNLARRSQENGPFRPLTLPVYWNRTSDVADYEEDSGTQFSTPGDLSVRKEREPVEERATDRTNDCPEIHDDGDDRSRDALNATDGGGNLVDTNDGGDSFWKGWCGSLFPFCIMRMK</sequence>
<organism evidence="2 3">
    <name type="scientific">Perkinsus chesapeaki</name>
    <name type="common">Clam parasite</name>
    <name type="synonym">Perkinsus andrewsi</name>
    <dbReference type="NCBI Taxonomy" id="330153"/>
    <lineage>
        <taxon>Eukaryota</taxon>
        <taxon>Sar</taxon>
        <taxon>Alveolata</taxon>
        <taxon>Perkinsozoa</taxon>
        <taxon>Perkinsea</taxon>
        <taxon>Perkinsida</taxon>
        <taxon>Perkinsidae</taxon>
        <taxon>Perkinsus</taxon>
    </lineage>
</organism>
<dbReference type="Proteomes" id="UP000591131">
    <property type="component" value="Unassembled WGS sequence"/>
</dbReference>
<dbReference type="AlphaFoldDB" id="A0A7J6MTE4"/>
<evidence type="ECO:0000313" key="2">
    <source>
        <dbReference type="EMBL" id="KAF4674607.1"/>
    </source>
</evidence>
<gene>
    <name evidence="2" type="ORF">FOL47_008998</name>
</gene>
<feature type="region of interest" description="Disordered" evidence="1">
    <location>
        <begin position="92"/>
        <end position="152"/>
    </location>
</feature>